<accession>A0ABT1C515</accession>
<name>A0ABT1C515_9HYPH</name>
<sequence>MSDPKLFSKPITVEIGGESRAVATVQEASELLSSTDWPDAGPLHRDALGTCMKVLDGHRSTVEAEEAFTQAAREAGLLRP</sequence>
<dbReference type="Pfam" id="PF06169">
    <property type="entry name" value="DUF982"/>
    <property type="match status" value="1"/>
</dbReference>
<comment type="caution">
    <text evidence="1">The sequence shown here is derived from an EMBL/GenBank/DDBJ whole genome shotgun (WGS) entry which is preliminary data.</text>
</comment>
<gene>
    <name evidence="1" type="ORF">NGM99_08955</name>
</gene>
<organism evidence="1 2">
    <name type="scientific">Mesorhizobium liriopis</name>
    <dbReference type="NCBI Taxonomy" id="2953882"/>
    <lineage>
        <taxon>Bacteria</taxon>
        <taxon>Pseudomonadati</taxon>
        <taxon>Pseudomonadota</taxon>
        <taxon>Alphaproteobacteria</taxon>
        <taxon>Hyphomicrobiales</taxon>
        <taxon>Phyllobacteriaceae</taxon>
        <taxon>Mesorhizobium</taxon>
    </lineage>
</organism>
<reference evidence="1 2" key="1">
    <citation type="submission" date="2022-06" db="EMBL/GenBank/DDBJ databases">
        <title>Mesorhizobium sp. strain RP14 Genome sequencing and assembly.</title>
        <authorList>
            <person name="Kim I."/>
        </authorList>
    </citation>
    <scope>NUCLEOTIDE SEQUENCE [LARGE SCALE GENOMIC DNA]</scope>
    <source>
        <strain evidence="2">RP14(2022)</strain>
    </source>
</reference>
<dbReference type="Gene3D" id="6.10.250.730">
    <property type="match status" value="1"/>
</dbReference>
<evidence type="ECO:0000313" key="1">
    <source>
        <dbReference type="EMBL" id="MCO6049920.1"/>
    </source>
</evidence>
<protein>
    <submittedName>
        <fullName evidence="1">DUF982 domain-containing protein</fullName>
    </submittedName>
</protein>
<evidence type="ECO:0000313" key="2">
    <source>
        <dbReference type="Proteomes" id="UP001205906"/>
    </source>
</evidence>
<dbReference type="Proteomes" id="UP001205906">
    <property type="component" value="Unassembled WGS sequence"/>
</dbReference>
<dbReference type="EMBL" id="JAMXQS010000004">
    <property type="protein sequence ID" value="MCO6049920.1"/>
    <property type="molecule type" value="Genomic_DNA"/>
</dbReference>
<dbReference type="RefSeq" id="WP_252818116.1">
    <property type="nucleotide sequence ID" value="NZ_JAMXQS010000004.1"/>
</dbReference>
<keyword evidence="2" id="KW-1185">Reference proteome</keyword>
<proteinExistence type="predicted"/>
<dbReference type="InterPro" id="IPR010385">
    <property type="entry name" value="DUF982"/>
</dbReference>